<sequence length="251" mass="26774">MEGQEKQSKEGKSENEQDPPQPDDVPSFPPTSSTPSPPTISLPIPLATHETTDTDDFVGTPFGYTSSPFEYPFPDPTGSTSPSDFPASPPSVFVTRSPLPAPPYTIAAIPPRPRSPTLTHPKLRSASPPVPPSLVRKRARYSLGQLTRRRSGSVDSGYSAVSSASTSSFSDRKSSILDLRQTPSFASLLGSSSNKPALSERQSSFQAIIPPIVGEPVVEMRRAVSSPDVIPKLTKVPSEDAAEDTAKEDTT</sequence>
<feature type="compositionally biased region" description="Basic and acidic residues" evidence="1">
    <location>
        <begin position="1"/>
        <end position="15"/>
    </location>
</feature>
<proteinExistence type="predicted"/>
<dbReference type="OrthoDB" id="3003645at2759"/>
<protein>
    <submittedName>
        <fullName evidence="2">Uncharacterized protein</fullName>
    </submittedName>
</protein>
<feature type="region of interest" description="Disordered" evidence="1">
    <location>
        <begin position="1"/>
        <end position="175"/>
    </location>
</feature>
<name>A0A5C3QUH8_9AGAR</name>
<feature type="compositionally biased region" description="Pro residues" evidence="1">
    <location>
        <begin position="19"/>
        <end position="29"/>
    </location>
</feature>
<evidence type="ECO:0000313" key="3">
    <source>
        <dbReference type="Proteomes" id="UP000305067"/>
    </source>
</evidence>
<dbReference type="EMBL" id="ML178819">
    <property type="protein sequence ID" value="TFL03989.1"/>
    <property type="molecule type" value="Genomic_DNA"/>
</dbReference>
<evidence type="ECO:0000256" key="1">
    <source>
        <dbReference type="SAM" id="MobiDB-lite"/>
    </source>
</evidence>
<feature type="compositionally biased region" description="Low complexity" evidence="1">
    <location>
        <begin position="153"/>
        <end position="169"/>
    </location>
</feature>
<organism evidence="2 3">
    <name type="scientific">Pterulicium gracile</name>
    <dbReference type="NCBI Taxonomy" id="1884261"/>
    <lineage>
        <taxon>Eukaryota</taxon>
        <taxon>Fungi</taxon>
        <taxon>Dikarya</taxon>
        <taxon>Basidiomycota</taxon>
        <taxon>Agaricomycotina</taxon>
        <taxon>Agaricomycetes</taxon>
        <taxon>Agaricomycetidae</taxon>
        <taxon>Agaricales</taxon>
        <taxon>Pleurotineae</taxon>
        <taxon>Pterulaceae</taxon>
        <taxon>Pterulicium</taxon>
    </lineage>
</organism>
<keyword evidence="3" id="KW-1185">Reference proteome</keyword>
<accession>A0A5C3QUH8</accession>
<dbReference type="Proteomes" id="UP000305067">
    <property type="component" value="Unassembled WGS sequence"/>
</dbReference>
<evidence type="ECO:0000313" key="2">
    <source>
        <dbReference type="EMBL" id="TFL03989.1"/>
    </source>
</evidence>
<reference evidence="2 3" key="1">
    <citation type="journal article" date="2019" name="Nat. Ecol. Evol.">
        <title>Megaphylogeny resolves global patterns of mushroom evolution.</title>
        <authorList>
            <person name="Varga T."/>
            <person name="Krizsan K."/>
            <person name="Foldi C."/>
            <person name="Dima B."/>
            <person name="Sanchez-Garcia M."/>
            <person name="Sanchez-Ramirez S."/>
            <person name="Szollosi G.J."/>
            <person name="Szarkandi J.G."/>
            <person name="Papp V."/>
            <person name="Albert L."/>
            <person name="Andreopoulos W."/>
            <person name="Angelini C."/>
            <person name="Antonin V."/>
            <person name="Barry K.W."/>
            <person name="Bougher N.L."/>
            <person name="Buchanan P."/>
            <person name="Buyck B."/>
            <person name="Bense V."/>
            <person name="Catcheside P."/>
            <person name="Chovatia M."/>
            <person name="Cooper J."/>
            <person name="Damon W."/>
            <person name="Desjardin D."/>
            <person name="Finy P."/>
            <person name="Geml J."/>
            <person name="Haridas S."/>
            <person name="Hughes K."/>
            <person name="Justo A."/>
            <person name="Karasinski D."/>
            <person name="Kautmanova I."/>
            <person name="Kiss B."/>
            <person name="Kocsube S."/>
            <person name="Kotiranta H."/>
            <person name="LaButti K.M."/>
            <person name="Lechner B.E."/>
            <person name="Liimatainen K."/>
            <person name="Lipzen A."/>
            <person name="Lukacs Z."/>
            <person name="Mihaltcheva S."/>
            <person name="Morgado L.N."/>
            <person name="Niskanen T."/>
            <person name="Noordeloos M.E."/>
            <person name="Ohm R.A."/>
            <person name="Ortiz-Santana B."/>
            <person name="Ovrebo C."/>
            <person name="Racz N."/>
            <person name="Riley R."/>
            <person name="Savchenko A."/>
            <person name="Shiryaev A."/>
            <person name="Soop K."/>
            <person name="Spirin V."/>
            <person name="Szebenyi C."/>
            <person name="Tomsovsky M."/>
            <person name="Tulloss R.E."/>
            <person name="Uehling J."/>
            <person name="Grigoriev I.V."/>
            <person name="Vagvolgyi C."/>
            <person name="Papp T."/>
            <person name="Martin F.M."/>
            <person name="Miettinen O."/>
            <person name="Hibbett D.S."/>
            <person name="Nagy L.G."/>
        </authorList>
    </citation>
    <scope>NUCLEOTIDE SEQUENCE [LARGE SCALE GENOMIC DNA]</scope>
    <source>
        <strain evidence="2 3">CBS 309.79</strain>
    </source>
</reference>
<gene>
    <name evidence="2" type="ORF">BDV98DRAFT_563374</name>
</gene>
<dbReference type="AlphaFoldDB" id="A0A5C3QUH8"/>